<evidence type="ECO:0000313" key="2">
    <source>
        <dbReference type="Proteomes" id="UP000763641"/>
    </source>
</evidence>
<gene>
    <name evidence="1" type="ORF">ILT43_12235</name>
</gene>
<sequence length="99" mass="11052">MDEKTYRASSLETAACIWEALLEHRSNPPLAAAFERLGTSELRLIAMGWTDAVDAAWKVAEDDYQGPFDWGFVTDWIAENIDWTGPRPVRRNAAPTGAI</sequence>
<evidence type="ECO:0000313" key="1">
    <source>
        <dbReference type="EMBL" id="MBM6577142.1"/>
    </source>
</evidence>
<dbReference type="Proteomes" id="UP000763641">
    <property type="component" value="Unassembled WGS sequence"/>
</dbReference>
<accession>A0ABS2D8B5</accession>
<dbReference type="RefSeq" id="WP_204199240.1">
    <property type="nucleotide sequence ID" value="NZ_JAFEMC010000003.1"/>
</dbReference>
<keyword evidence="2" id="KW-1185">Reference proteome</keyword>
<protein>
    <submittedName>
        <fullName evidence="1">Uncharacterized protein</fullName>
    </submittedName>
</protein>
<organism evidence="1 2">
    <name type="scientific">Sphingomonas longa</name>
    <dbReference type="NCBI Taxonomy" id="2778730"/>
    <lineage>
        <taxon>Bacteria</taxon>
        <taxon>Pseudomonadati</taxon>
        <taxon>Pseudomonadota</taxon>
        <taxon>Alphaproteobacteria</taxon>
        <taxon>Sphingomonadales</taxon>
        <taxon>Sphingomonadaceae</taxon>
        <taxon>Sphingomonas</taxon>
    </lineage>
</organism>
<name>A0ABS2D8B5_9SPHN</name>
<reference evidence="1 2" key="1">
    <citation type="submission" date="2020-12" db="EMBL/GenBank/DDBJ databases">
        <title>Sphingomonas sp.</title>
        <authorList>
            <person name="Kim M.K."/>
        </authorList>
    </citation>
    <scope>NUCLEOTIDE SEQUENCE [LARGE SCALE GENOMIC DNA]</scope>
    <source>
        <strain evidence="1 2">BT552</strain>
    </source>
</reference>
<dbReference type="EMBL" id="JAFEMC010000003">
    <property type="protein sequence ID" value="MBM6577142.1"/>
    <property type="molecule type" value="Genomic_DNA"/>
</dbReference>
<comment type="caution">
    <text evidence="1">The sequence shown here is derived from an EMBL/GenBank/DDBJ whole genome shotgun (WGS) entry which is preliminary data.</text>
</comment>
<proteinExistence type="predicted"/>